<protein>
    <submittedName>
        <fullName evidence="1">Uncharacterized protein</fullName>
    </submittedName>
</protein>
<dbReference type="EMBL" id="KB446546">
    <property type="protein sequence ID" value="EME38668.1"/>
    <property type="molecule type" value="Genomic_DNA"/>
</dbReference>
<name>M2WI30_DOTSN</name>
<evidence type="ECO:0000313" key="2">
    <source>
        <dbReference type="Proteomes" id="UP000016933"/>
    </source>
</evidence>
<keyword evidence="2" id="KW-1185">Reference proteome</keyword>
<reference evidence="2" key="1">
    <citation type="journal article" date="2012" name="PLoS Genet.">
        <title>The genomes of the fungal plant pathogens Cladosporium fulvum and Dothistroma septosporum reveal adaptation to different hosts and lifestyles but also signatures of common ancestry.</title>
        <authorList>
            <person name="de Wit P.J.G.M."/>
            <person name="van der Burgt A."/>
            <person name="Oekmen B."/>
            <person name="Stergiopoulos I."/>
            <person name="Abd-Elsalam K.A."/>
            <person name="Aerts A.L."/>
            <person name="Bahkali A.H."/>
            <person name="Beenen H.G."/>
            <person name="Chettri P."/>
            <person name="Cox M.P."/>
            <person name="Datema E."/>
            <person name="de Vries R.P."/>
            <person name="Dhillon B."/>
            <person name="Ganley A.R."/>
            <person name="Griffiths S.A."/>
            <person name="Guo Y."/>
            <person name="Hamelin R.C."/>
            <person name="Henrissat B."/>
            <person name="Kabir M.S."/>
            <person name="Jashni M.K."/>
            <person name="Kema G."/>
            <person name="Klaubauf S."/>
            <person name="Lapidus A."/>
            <person name="Levasseur A."/>
            <person name="Lindquist E."/>
            <person name="Mehrabi R."/>
            <person name="Ohm R.A."/>
            <person name="Owen T.J."/>
            <person name="Salamov A."/>
            <person name="Schwelm A."/>
            <person name="Schijlen E."/>
            <person name="Sun H."/>
            <person name="van den Burg H.A."/>
            <person name="van Ham R.C.H.J."/>
            <person name="Zhang S."/>
            <person name="Goodwin S.B."/>
            <person name="Grigoriev I.V."/>
            <person name="Collemare J."/>
            <person name="Bradshaw R.E."/>
        </authorList>
    </citation>
    <scope>NUCLEOTIDE SEQUENCE [LARGE SCALE GENOMIC DNA]</scope>
    <source>
        <strain evidence="2">NZE10 / CBS 128990</strain>
    </source>
</reference>
<sequence length="127" mass="13911">MRPAGLNERQRICRLAVSPVARASAVCGATYGPCSSQEIRRSSMQLVAVPISAVYKPSSLHGVEDARYARLARLPPPLAAYVEHHFVIIIGFLRTPTRTLSIDLSICKALLEVCCATFAMCRTHMVQ</sequence>
<proteinExistence type="predicted"/>
<accession>M2WI30</accession>
<dbReference type="Proteomes" id="UP000016933">
    <property type="component" value="Unassembled WGS sequence"/>
</dbReference>
<dbReference type="AlphaFoldDB" id="M2WI30"/>
<gene>
    <name evidence="1" type="ORF">DOTSEDRAFT_48191</name>
</gene>
<reference evidence="1 2" key="2">
    <citation type="journal article" date="2012" name="PLoS Pathog.">
        <title>Diverse lifestyles and strategies of plant pathogenesis encoded in the genomes of eighteen Dothideomycetes fungi.</title>
        <authorList>
            <person name="Ohm R.A."/>
            <person name="Feau N."/>
            <person name="Henrissat B."/>
            <person name="Schoch C.L."/>
            <person name="Horwitz B.A."/>
            <person name="Barry K.W."/>
            <person name="Condon B.J."/>
            <person name="Copeland A.C."/>
            <person name="Dhillon B."/>
            <person name="Glaser F."/>
            <person name="Hesse C.N."/>
            <person name="Kosti I."/>
            <person name="LaButti K."/>
            <person name="Lindquist E.A."/>
            <person name="Lucas S."/>
            <person name="Salamov A.A."/>
            <person name="Bradshaw R.E."/>
            <person name="Ciuffetti L."/>
            <person name="Hamelin R.C."/>
            <person name="Kema G.H.J."/>
            <person name="Lawrence C."/>
            <person name="Scott J.A."/>
            <person name="Spatafora J.W."/>
            <person name="Turgeon B.G."/>
            <person name="de Wit P.J.G.M."/>
            <person name="Zhong S."/>
            <person name="Goodwin S.B."/>
            <person name="Grigoriev I.V."/>
        </authorList>
    </citation>
    <scope>NUCLEOTIDE SEQUENCE [LARGE SCALE GENOMIC DNA]</scope>
    <source>
        <strain evidence="2">NZE10 / CBS 128990</strain>
    </source>
</reference>
<evidence type="ECO:0000313" key="1">
    <source>
        <dbReference type="EMBL" id="EME38668.1"/>
    </source>
</evidence>
<organism evidence="1 2">
    <name type="scientific">Dothistroma septosporum (strain NZE10 / CBS 128990)</name>
    <name type="common">Red band needle blight fungus</name>
    <name type="synonym">Mycosphaerella pini</name>
    <dbReference type="NCBI Taxonomy" id="675120"/>
    <lineage>
        <taxon>Eukaryota</taxon>
        <taxon>Fungi</taxon>
        <taxon>Dikarya</taxon>
        <taxon>Ascomycota</taxon>
        <taxon>Pezizomycotina</taxon>
        <taxon>Dothideomycetes</taxon>
        <taxon>Dothideomycetidae</taxon>
        <taxon>Mycosphaerellales</taxon>
        <taxon>Mycosphaerellaceae</taxon>
        <taxon>Dothistroma</taxon>
    </lineage>
</organism>
<dbReference type="HOGENOM" id="CLU_1970518_0_0_1"/>